<name>A0A5C4VW10_9ACTN</name>
<dbReference type="InterPro" id="IPR025088">
    <property type="entry name" value="DUF3970"/>
</dbReference>
<accession>A0A5C4VW10</accession>
<dbReference type="Pfam" id="PF13113">
    <property type="entry name" value="DUF3970"/>
    <property type="match status" value="1"/>
</dbReference>
<gene>
    <name evidence="1" type="ORF">FH608_035140</name>
</gene>
<comment type="caution">
    <text evidence="1">The sequence shown here is derived from an EMBL/GenBank/DDBJ whole genome shotgun (WGS) entry which is preliminary data.</text>
</comment>
<keyword evidence="2" id="KW-1185">Reference proteome</keyword>
<proteinExistence type="predicted"/>
<protein>
    <submittedName>
        <fullName evidence="1">DUF3970 domain-containing protein</fullName>
    </submittedName>
</protein>
<organism evidence="1 2">
    <name type="scientific">Nonomuraea phyllanthi</name>
    <dbReference type="NCBI Taxonomy" id="2219224"/>
    <lineage>
        <taxon>Bacteria</taxon>
        <taxon>Bacillati</taxon>
        <taxon>Actinomycetota</taxon>
        <taxon>Actinomycetes</taxon>
        <taxon>Streptosporangiales</taxon>
        <taxon>Streptosporangiaceae</taxon>
        <taxon>Nonomuraea</taxon>
    </lineage>
</organism>
<evidence type="ECO:0000313" key="2">
    <source>
        <dbReference type="Proteomes" id="UP000312512"/>
    </source>
</evidence>
<dbReference type="OrthoDB" id="3629590at2"/>
<sequence length="58" mass="7097">MRIRIDGTRAEIVDALFQLRLHFTVHAVSRVYPDRAHPHHWRVYLTTRPRERRQTHAR</sequence>
<dbReference type="RefSeq" id="WP_139634702.1">
    <property type="nucleotide sequence ID" value="NZ_VDLX02000016.1"/>
</dbReference>
<dbReference type="EMBL" id="VDLX02000016">
    <property type="protein sequence ID" value="KAB8190223.1"/>
    <property type="molecule type" value="Genomic_DNA"/>
</dbReference>
<dbReference type="AlphaFoldDB" id="A0A5C4VW10"/>
<dbReference type="Proteomes" id="UP000312512">
    <property type="component" value="Unassembled WGS sequence"/>
</dbReference>
<evidence type="ECO:0000313" key="1">
    <source>
        <dbReference type="EMBL" id="KAB8190223.1"/>
    </source>
</evidence>
<reference evidence="1 2" key="1">
    <citation type="submission" date="2019-10" db="EMBL/GenBank/DDBJ databases">
        <title>Nonomuraea sp. nov., isolated from Phyllanthus amarus.</title>
        <authorList>
            <person name="Klykleung N."/>
            <person name="Tanasupawat S."/>
        </authorList>
    </citation>
    <scope>NUCLEOTIDE SEQUENCE [LARGE SCALE GENOMIC DNA]</scope>
    <source>
        <strain evidence="1 2">PA1-10</strain>
    </source>
</reference>